<dbReference type="HOGENOM" id="CLU_1311854_0_0_1"/>
<dbReference type="STRING" id="40148.A0A0D9ZJI8"/>
<dbReference type="Proteomes" id="UP000026961">
    <property type="component" value="Chromosome 4"/>
</dbReference>
<keyword evidence="2" id="KW-1185">Reference proteome</keyword>
<name>A0A0D9ZJI8_9ORYZ</name>
<sequence>MFDQRTVGAENLPMPAQWHRISVHNEQLVYVEGDIETRVYNDRINDQVKSIPEICVRRDGKIQLMQSGDSDVSKSLEELNDDTLQIYGVNHSVLLFCLEEDRTGRITMFQLSGKSICPGNNNEQGEAALCVTPFLCKVRKIEQAKKRVSVGERKQKYTISVCFSEISSPLSCEPTQLNNSSKILKDCHADNAAFGVVHYFSVMFDDLFSK</sequence>
<reference evidence="1" key="2">
    <citation type="submission" date="2018-05" db="EMBL/GenBank/DDBJ databases">
        <title>OgluRS3 (Oryza glumaepatula Reference Sequence Version 3).</title>
        <authorList>
            <person name="Zhang J."/>
            <person name="Kudrna D."/>
            <person name="Lee S."/>
            <person name="Talag J."/>
            <person name="Welchert J."/>
            <person name="Wing R.A."/>
        </authorList>
    </citation>
    <scope>NUCLEOTIDE SEQUENCE [LARGE SCALE GENOMIC DNA]</scope>
</reference>
<reference evidence="1" key="1">
    <citation type="submission" date="2015-04" db="UniProtKB">
        <authorList>
            <consortium name="EnsemblPlants"/>
        </authorList>
    </citation>
    <scope>IDENTIFICATION</scope>
</reference>
<proteinExistence type="predicted"/>
<accession>A0A0D9ZJI8</accession>
<dbReference type="EnsemblPlants" id="OGLUM04G08940.1">
    <property type="protein sequence ID" value="OGLUM04G08940.1"/>
    <property type="gene ID" value="OGLUM04G08940"/>
</dbReference>
<dbReference type="AlphaFoldDB" id="A0A0D9ZJI8"/>
<dbReference type="Gramene" id="OGLUM04G08940.1">
    <property type="protein sequence ID" value="OGLUM04G08940.1"/>
    <property type="gene ID" value="OGLUM04G08940"/>
</dbReference>
<evidence type="ECO:0000313" key="1">
    <source>
        <dbReference type="EnsemblPlants" id="OGLUM04G08940.1"/>
    </source>
</evidence>
<protein>
    <submittedName>
        <fullName evidence="1">Uncharacterized protein</fullName>
    </submittedName>
</protein>
<dbReference type="eggNOG" id="KOG1653">
    <property type="taxonomic scope" value="Eukaryota"/>
</dbReference>
<evidence type="ECO:0000313" key="2">
    <source>
        <dbReference type="Proteomes" id="UP000026961"/>
    </source>
</evidence>
<organism evidence="1">
    <name type="scientific">Oryza glumipatula</name>
    <dbReference type="NCBI Taxonomy" id="40148"/>
    <lineage>
        <taxon>Eukaryota</taxon>
        <taxon>Viridiplantae</taxon>
        <taxon>Streptophyta</taxon>
        <taxon>Embryophyta</taxon>
        <taxon>Tracheophyta</taxon>
        <taxon>Spermatophyta</taxon>
        <taxon>Magnoliopsida</taxon>
        <taxon>Liliopsida</taxon>
        <taxon>Poales</taxon>
        <taxon>Poaceae</taxon>
        <taxon>BOP clade</taxon>
        <taxon>Oryzoideae</taxon>
        <taxon>Oryzeae</taxon>
        <taxon>Oryzinae</taxon>
        <taxon>Oryza</taxon>
    </lineage>
</organism>